<feature type="domain" description="GED" evidence="3">
    <location>
        <begin position="609"/>
        <end position="700"/>
    </location>
</feature>
<dbReference type="GO" id="GO:0000266">
    <property type="term" value="P:mitochondrial fission"/>
    <property type="evidence" value="ECO:0007669"/>
    <property type="project" value="TreeGrafter"/>
</dbReference>
<dbReference type="CDD" id="cd08771">
    <property type="entry name" value="DLP_1"/>
    <property type="match status" value="1"/>
</dbReference>
<dbReference type="FunFam" id="3.40.50.300:FF:001425">
    <property type="entry name" value="Dynamin GTPase, putative"/>
    <property type="match status" value="1"/>
</dbReference>
<dbReference type="GO" id="GO:0048312">
    <property type="term" value="P:intracellular distribution of mitochondria"/>
    <property type="evidence" value="ECO:0007669"/>
    <property type="project" value="TreeGrafter"/>
</dbReference>
<organism evidence="5 6">
    <name type="scientific">Aspergillus carbonarius (strain ITEM 5010)</name>
    <dbReference type="NCBI Taxonomy" id="602072"/>
    <lineage>
        <taxon>Eukaryota</taxon>
        <taxon>Fungi</taxon>
        <taxon>Dikarya</taxon>
        <taxon>Ascomycota</taxon>
        <taxon>Pezizomycotina</taxon>
        <taxon>Eurotiomycetes</taxon>
        <taxon>Eurotiomycetidae</taxon>
        <taxon>Eurotiales</taxon>
        <taxon>Aspergillaceae</taxon>
        <taxon>Aspergillus</taxon>
        <taxon>Aspergillus subgen. Circumdati</taxon>
    </lineage>
</organism>
<sequence>MVRRHFSTTALEALCTQEHLELIDHIDTLRLQGISHYISLPQIIVCGDQSSGKSSVLDAISGVSFPVRSNLCTRFPTEVVLRKAAQTGVTVSIVPHRSRSNAEQVKLSGFHEELDSFEGLHHLIEKAKAAMGMHAQGKAFFNDLLRVEISGPDRPHLTIVDLPGLIHSETQQQSANDVSLVQDVVKSYMREPRSIILAVVSAKNDFANQIVLRLAREADPSGTRTVGVITKPDTLVQGSESESQFLLLAKNQEVKFTLGWHVLKNMDTERESSSLSTRNREESEFLSKGAWADLPRSHVGIDTLRTRLSKLLLEQIVAELPGLIKEVKTKMDDCQQQLDGLGQPRTTINEQRSYLLHISQSFQNIVRAGVDGAYNDPFFERVDSVDQYPKRIRGVVQNMNEKFARDISEYGHYRHTSDSPNNKEDSTGEAQTVVTRQEYIQHVELLLRESRGRELPGTFNPIVVNDLFQEQSQLWQNIAESHLHNVWAATNAFIIAVIRAVSDAATTVSLLQEVTVPAFDDRFQAMKQKLTEVLERYRSGHPITYSREFTETLLKDRRERLKAVFSDGLEDFIEQQHRYSSSYLDSEDVGPILNKIFEFNEVDPARFVAAEALDSSLAYYKVALQRFIDCVAIDVVETTLMQHLSNILSPVVIDNMSDTQVSRIAEEMAGNRYLRNQILTKLEVLRKGSDICRKFINVPKPAEASRDVQDAKDVHGVLLRSRPPTKQLTSQEVGQDLRSGIPFQNTLDRPSESPTHVAPLFNFSRREVYSKGNQTKNL</sequence>
<keyword evidence="6" id="KW-1185">Reference proteome</keyword>
<evidence type="ECO:0000259" key="3">
    <source>
        <dbReference type="PROSITE" id="PS51388"/>
    </source>
</evidence>
<reference evidence="6" key="1">
    <citation type="journal article" date="2017" name="Genome Biol.">
        <title>Comparative genomics reveals high biological diversity and specific adaptations in the industrially and medically important fungal genus Aspergillus.</title>
        <authorList>
            <person name="de Vries R.P."/>
            <person name="Riley R."/>
            <person name="Wiebenga A."/>
            <person name="Aguilar-Osorio G."/>
            <person name="Amillis S."/>
            <person name="Uchima C.A."/>
            <person name="Anderluh G."/>
            <person name="Asadollahi M."/>
            <person name="Askin M."/>
            <person name="Barry K."/>
            <person name="Battaglia E."/>
            <person name="Bayram O."/>
            <person name="Benocci T."/>
            <person name="Braus-Stromeyer S.A."/>
            <person name="Caldana C."/>
            <person name="Canovas D."/>
            <person name="Cerqueira G.C."/>
            <person name="Chen F."/>
            <person name="Chen W."/>
            <person name="Choi C."/>
            <person name="Clum A."/>
            <person name="Dos Santos R.A."/>
            <person name="Damasio A.R."/>
            <person name="Diallinas G."/>
            <person name="Emri T."/>
            <person name="Fekete E."/>
            <person name="Flipphi M."/>
            <person name="Freyberg S."/>
            <person name="Gallo A."/>
            <person name="Gournas C."/>
            <person name="Habgood R."/>
            <person name="Hainaut M."/>
            <person name="Harispe M.L."/>
            <person name="Henrissat B."/>
            <person name="Hilden K.S."/>
            <person name="Hope R."/>
            <person name="Hossain A."/>
            <person name="Karabika E."/>
            <person name="Karaffa L."/>
            <person name="Karanyi Z."/>
            <person name="Krasevec N."/>
            <person name="Kuo A."/>
            <person name="Kusch H."/>
            <person name="LaButti K."/>
            <person name="Lagendijk E.L."/>
            <person name="Lapidus A."/>
            <person name="Levasseur A."/>
            <person name="Lindquist E."/>
            <person name="Lipzen A."/>
            <person name="Logrieco A.F."/>
            <person name="MacCabe A."/>
            <person name="Maekelae M.R."/>
            <person name="Malavazi I."/>
            <person name="Melin P."/>
            <person name="Meyer V."/>
            <person name="Mielnichuk N."/>
            <person name="Miskei M."/>
            <person name="Molnar A.P."/>
            <person name="Mule G."/>
            <person name="Ngan C.Y."/>
            <person name="Orejas M."/>
            <person name="Orosz E."/>
            <person name="Ouedraogo J.P."/>
            <person name="Overkamp K.M."/>
            <person name="Park H.-S."/>
            <person name="Perrone G."/>
            <person name="Piumi F."/>
            <person name="Punt P.J."/>
            <person name="Ram A.F."/>
            <person name="Ramon A."/>
            <person name="Rauscher S."/>
            <person name="Record E."/>
            <person name="Riano-Pachon D.M."/>
            <person name="Robert V."/>
            <person name="Roehrig J."/>
            <person name="Ruller R."/>
            <person name="Salamov A."/>
            <person name="Salih N.S."/>
            <person name="Samson R.A."/>
            <person name="Sandor E."/>
            <person name="Sanguinetti M."/>
            <person name="Schuetze T."/>
            <person name="Sepcic K."/>
            <person name="Shelest E."/>
            <person name="Sherlock G."/>
            <person name="Sophianopoulou V."/>
            <person name="Squina F.M."/>
            <person name="Sun H."/>
            <person name="Susca A."/>
            <person name="Todd R.B."/>
            <person name="Tsang A."/>
            <person name="Unkles S.E."/>
            <person name="van de Wiele N."/>
            <person name="van Rossen-Uffink D."/>
            <person name="Oliveira J.V."/>
            <person name="Vesth T.C."/>
            <person name="Visser J."/>
            <person name="Yu J.-H."/>
            <person name="Zhou M."/>
            <person name="Andersen M.R."/>
            <person name="Archer D.B."/>
            <person name="Baker S.E."/>
            <person name="Benoit I."/>
            <person name="Brakhage A.A."/>
            <person name="Braus G.H."/>
            <person name="Fischer R."/>
            <person name="Frisvad J.C."/>
            <person name="Goldman G.H."/>
            <person name="Houbraken J."/>
            <person name="Oakley B."/>
            <person name="Pocsi I."/>
            <person name="Scazzocchio C."/>
            <person name="Seiboth B."/>
            <person name="vanKuyk P.A."/>
            <person name="Wortman J."/>
            <person name="Dyer P.S."/>
            <person name="Grigoriev I.V."/>
        </authorList>
    </citation>
    <scope>NUCLEOTIDE SEQUENCE [LARGE SCALE GENOMIC DNA]</scope>
    <source>
        <strain evidence="6">ITEM 5010</strain>
    </source>
</reference>
<evidence type="ECO:0000256" key="1">
    <source>
        <dbReference type="ARBA" id="ARBA00022741"/>
    </source>
</evidence>
<dbReference type="GO" id="GO:0016559">
    <property type="term" value="P:peroxisome fission"/>
    <property type="evidence" value="ECO:0007669"/>
    <property type="project" value="TreeGrafter"/>
</dbReference>
<dbReference type="OMA" id="HQKGHPI"/>
<dbReference type="OrthoDB" id="415706at2759"/>
<evidence type="ECO:0008006" key="7">
    <source>
        <dbReference type="Google" id="ProtNLM"/>
    </source>
</evidence>
<dbReference type="EMBL" id="KV907507">
    <property type="protein sequence ID" value="OOF92570.1"/>
    <property type="molecule type" value="Genomic_DNA"/>
</dbReference>
<dbReference type="PRINTS" id="PR00195">
    <property type="entry name" value="DYNAMIN"/>
</dbReference>
<keyword evidence="1" id="KW-0547">Nucleotide-binding</keyword>
<dbReference type="InterPro" id="IPR030381">
    <property type="entry name" value="G_DYNAMIN_dom"/>
</dbReference>
<dbReference type="Proteomes" id="UP000188318">
    <property type="component" value="Unassembled WGS sequence"/>
</dbReference>
<dbReference type="GO" id="GO:0005874">
    <property type="term" value="C:microtubule"/>
    <property type="evidence" value="ECO:0007669"/>
    <property type="project" value="TreeGrafter"/>
</dbReference>
<dbReference type="InterPro" id="IPR000375">
    <property type="entry name" value="Dynamin_stalk"/>
</dbReference>
<dbReference type="Pfam" id="PF01031">
    <property type="entry name" value="Dynamin_M"/>
    <property type="match status" value="1"/>
</dbReference>
<dbReference type="VEuPathDB" id="FungiDB:ASPCADRAFT_8843"/>
<dbReference type="SMART" id="SM00053">
    <property type="entry name" value="DYNc"/>
    <property type="match status" value="1"/>
</dbReference>
<evidence type="ECO:0000313" key="6">
    <source>
        <dbReference type="Proteomes" id="UP000188318"/>
    </source>
</evidence>
<dbReference type="GO" id="GO:0006897">
    <property type="term" value="P:endocytosis"/>
    <property type="evidence" value="ECO:0007669"/>
    <property type="project" value="TreeGrafter"/>
</dbReference>
<protein>
    <recommendedName>
        <fullName evidence="7">GED domain-containing protein</fullName>
    </recommendedName>
</protein>
<dbReference type="GO" id="GO:0008017">
    <property type="term" value="F:microtubule binding"/>
    <property type="evidence" value="ECO:0007669"/>
    <property type="project" value="TreeGrafter"/>
</dbReference>
<dbReference type="InterPro" id="IPR020850">
    <property type="entry name" value="GED_dom"/>
</dbReference>
<dbReference type="GO" id="GO:0005525">
    <property type="term" value="F:GTP binding"/>
    <property type="evidence" value="ECO:0007669"/>
    <property type="project" value="InterPro"/>
</dbReference>
<dbReference type="PROSITE" id="PS51718">
    <property type="entry name" value="G_DYNAMIN_2"/>
    <property type="match status" value="1"/>
</dbReference>
<proteinExistence type="predicted"/>
<accession>A0A1R3RDL1</accession>
<feature type="domain" description="Dynamin-type G" evidence="4">
    <location>
        <begin position="37"/>
        <end position="321"/>
    </location>
</feature>
<dbReference type="PROSITE" id="PS51388">
    <property type="entry name" value="GED"/>
    <property type="match status" value="1"/>
</dbReference>
<dbReference type="SUPFAM" id="SSF52540">
    <property type="entry name" value="P-loop containing nucleoside triphosphate hydrolases"/>
    <property type="match status" value="1"/>
</dbReference>
<dbReference type="InterPro" id="IPR022812">
    <property type="entry name" value="Dynamin"/>
</dbReference>
<dbReference type="AlphaFoldDB" id="A0A1R3RDL1"/>
<dbReference type="PANTHER" id="PTHR11566:SF21">
    <property type="entry name" value="DYNAMIN RELATED PROTEIN 1, ISOFORM A"/>
    <property type="match status" value="1"/>
</dbReference>
<dbReference type="GO" id="GO:0003924">
    <property type="term" value="F:GTPase activity"/>
    <property type="evidence" value="ECO:0007669"/>
    <property type="project" value="InterPro"/>
</dbReference>
<dbReference type="Gene3D" id="1.20.120.1240">
    <property type="entry name" value="Dynamin, middle domain"/>
    <property type="match status" value="1"/>
</dbReference>
<dbReference type="PANTHER" id="PTHR11566">
    <property type="entry name" value="DYNAMIN"/>
    <property type="match status" value="1"/>
</dbReference>
<evidence type="ECO:0000313" key="5">
    <source>
        <dbReference type="EMBL" id="OOF92570.1"/>
    </source>
</evidence>
<keyword evidence="2" id="KW-0342">GTP-binding</keyword>
<dbReference type="GO" id="GO:0005739">
    <property type="term" value="C:mitochondrion"/>
    <property type="evidence" value="ECO:0007669"/>
    <property type="project" value="TreeGrafter"/>
</dbReference>
<name>A0A1R3RDL1_ASPC5</name>
<dbReference type="Pfam" id="PF00350">
    <property type="entry name" value="Dynamin_N"/>
    <property type="match status" value="1"/>
</dbReference>
<dbReference type="InterPro" id="IPR027417">
    <property type="entry name" value="P-loop_NTPase"/>
</dbReference>
<dbReference type="STRING" id="602072.A0A1R3RDL1"/>
<dbReference type="InterPro" id="IPR001401">
    <property type="entry name" value="Dynamin_GTPase"/>
</dbReference>
<dbReference type="Gene3D" id="3.40.50.300">
    <property type="entry name" value="P-loop containing nucleotide triphosphate hydrolases"/>
    <property type="match status" value="1"/>
</dbReference>
<dbReference type="InterPro" id="IPR045063">
    <property type="entry name" value="Dynamin_N"/>
</dbReference>
<dbReference type="GO" id="GO:0016020">
    <property type="term" value="C:membrane"/>
    <property type="evidence" value="ECO:0007669"/>
    <property type="project" value="TreeGrafter"/>
</dbReference>
<gene>
    <name evidence="5" type="ORF">ASPCADRAFT_8843</name>
</gene>
<evidence type="ECO:0000259" key="4">
    <source>
        <dbReference type="PROSITE" id="PS51718"/>
    </source>
</evidence>
<evidence type="ECO:0000256" key="2">
    <source>
        <dbReference type="ARBA" id="ARBA00023134"/>
    </source>
</evidence>